<dbReference type="Proteomes" id="UP001318040">
    <property type="component" value="Chromosome 59"/>
</dbReference>
<accession>A0AAJ7UBP4</accession>
<evidence type="ECO:0000256" key="1">
    <source>
        <dbReference type="ARBA" id="ARBA00006823"/>
    </source>
</evidence>
<comment type="similarity">
    <text evidence="1">Belongs to the proteasome subunit S5B/HSM3 family.</text>
</comment>
<dbReference type="PANTHER" id="PTHR13554">
    <property type="entry name" value="26S PROTEASOME NON-ATPASE REGULATORY SUBUNIT 5-RELATED"/>
    <property type="match status" value="1"/>
</dbReference>
<dbReference type="RefSeq" id="XP_032832291.1">
    <property type="nucleotide sequence ID" value="XM_032976400.1"/>
</dbReference>
<protein>
    <recommendedName>
        <fullName evidence="2">26S proteasome non-ATPase regulatory subunit 5</fullName>
    </recommendedName>
</protein>
<dbReference type="Pfam" id="PF10508">
    <property type="entry name" value="Proteasom_PSMB"/>
    <property type="match status" value="1"/>
</dbReference>
<dbReference type="GO" id="GO:0043248">
    <property type="term" value="P:proteasome assembly"/>
    <property type="evidence" value="ECO:0007669"/>
    <property type="project" value="InterPro"/>
</dbReference>
<evidence type="ECO:0000256" key="2">
    <source>
        <dbReference type="ARBA" id="ARBA00014933"/>
    </source>
</evidence>
<evidence type="ECO:0000313" key="3">
    <source>
        <dbReference type="Proteomes" id="UP001318040"/>
    </source>
</evidence>
<sequence>MADAVSALLARLGGCEDRAEALLSLKTAVFASQPSTLAGVSLEPLFEILDCGDREHTELCCAVLERALHPEQPQRLLAAHRHNLTRGLLHPHELVRLLSLTLIERIVGDTSCVGDIASQPELLSHVIECIRDDTTSVATQAVRCLVRVAAAREGLQALFTGALLAKLNGVMATSDVVRYRVYELVVEIAGASSTSLRYCDEAGFISRLVAELVGNDVLIRATSAETVSGLVRTPHGRHHLLHAGIVDRIAGLLQDAHSDPFCDLYLPGLVKFFARLAVLEGPEALCERYPPFLAAVSSMLLGPEPGLNSVALDTIGLIARSAEGKRVLGKEGMQFPQLLKRMGNLMQNSPTEMRARCLDTIAAVLSVPEGEGEEAVEVSERWFWALAPRPFDLLRGICTQPFPELHCSALLVLTAIAGQPWAQRLMSDSPGFVEFLTDRSPGPGKEAREARHALVRALAESAAAPGTLGGPAVLRLRAHAREGPHHVRAEARIVAVEGAE</sequence>
<keyword evidence="4" id="KW-0647">Proteasome</keyword>
<name>A0AAJ7UBP4_PETMA</name>
<reference evidence="4" key="1">
    <citation type="submission" date="2025-08" db="UniProtKB">
        <authorList>
            <consortium name="RefSeq"/>
        </authorList>
    </citation>
    <scope>IDENTIFICATION</scope>
    <source>
        <tissue evidence="4">Sperm</tissue>
    </source>
</reference>
<dbReference type="SUPFAM" id="SSF48371">
    <property type="entry name" value="ARM repeat"/>
    <property type="match status" value="1"/>
</dbReference>
<dbReference type="GO" id="GO:0000502">
    <property type="term" value="C:proteasome complex"/>
    <property type="evidence" value="ECO:0007669"/>
    <property type="project" value="UniProtKB-KW"/>
</dbReference>
<dbReference type="AlphaFoldDB" id="A0AAJ7UBP4"/>
<dbReference type="InterPro" id="IPR011989">
    <property type="entry name" value="ARM-like"/>
</dbReference>
<dbReference type="GO" id="GO:0005829">
    <property type="term" value="C:cytosol"/>
    <property type="evidence" value="ECO:0007669"/>
    <property type="project" value="TreeGrafter"/>
</dbReference>
<dbReference type="PANTHER" id="PTHR13554:SF10">
    <property type="entry name" value="26S PROTEASOME NON-ATPASE REGULATORY SUBUNIT 5"/>
    <property type="match status" value="1"/>
</dbReference>
<proteinExistence type="inferred from homology"/>
<keyword evidence="3" id="KW-1185">Reference proteome</keyword>
<dbReference type="Gene3D" id="1.25.10.10">
    <property type="entry name" value="Leucine-rich Repeat Variant"/>
    <property type="match status" value="1"/>
</dbReference>
<evidence type="ECO:0000313" key="4">
    <source>
        <dbReference type="RefSeq" id="XP_032832291.1"/>
    </source>
</evidence>
<organism evidence="3 4">
    <name type="scientific">Petromyzon marinus</name>
    <name type="common">Sea lamprey</name>
    <dbReference type="NCBI Taxonomy" id="7757"/>
    <lineage>
        <taxon>Eukaryota</taxon>
        <taxon>Metazoa</taxon>
        <taxon>Chordata</taxon>
        <taxon>Craniata</taxon>
        <taxon>Vertebrata</taxon>
        <taxon>Cyclostomata</taxon>
        <taxon>Hyperoartia</taxon>
        <taxon>Petromyzontiformes</taxon>
        <taxon>Petromyzontidae</taxon>
        <taxon>Petromyzon</taxon>
    </lineage>
</organism>
<dbReference type="InterPro" id="IPR016024">
    <property type="entry name" value="ARM-type_fold"/>
</dbReference>
<dbReference type="CTD" id="5711"/>
<dbReference type="InterPro" id="IPR019538">
    <property type="entry name" value="PSMD5"/>
</dbReference>
<gene>
    <name evidence="4" type="primary">PSMD5</name>
</gene>
<dbReference type="KEGG" id="pmrn:116955371"/>